<gene>
    <name evidence="8" type="ORF">D0817_20390</name>
</gene>
<dbReference type="OrthoDB" id="621570at2"/>
<dbReference type="EMBL" id="QWDM01000016">
    <property type="protein sequence ID" value="RUT68593.1"/>
    <property type="molecule type" value="Genomic_DNA"/>
</dbReference>
<evidence type="ECO:0000259" key="6">
    <source>
        <dbReference type="Pfam" id="PF07980"/>
    </source>
</evidence>
<dbReference type="InterPro" id="IPR033985">
    <property type="entry name" value="SusD-like_N"/>
</dbReference>
<proteinExistence type="inferred from homology"/>
<comment type="similarity">
    <text evidence="2">Belongs to the SusD family.</text>
</comment>
<organism evidence="8 9">
    <name type="scientific">Flavobacterium cupreum</name>
    <dbReference type="NCBI Taxonomy" id="2133766"/>
    <lineage>
        <taxon>Bacteria</taxon>
        <taxon>Pseudomonadati</taxon>
        <taxon>Bacteroidota</taxon>
        <taxon>Flavobacteriia</taxon>
        <taxon>Flavobacteriales</taxon>
        <taxon>Flavobacteriaceae</taxon>
        <taxon>Flavobacterium</taxon>
    </lineage>
</organism>
<evidence type="ECO:0000256" key="2">
    <source>
        <dbReference type="ARBA" id="ARBA00006275"/>
    </source>
</evidence>
<accession>A0A434A2H2</accession>
<keyword evidence="5" id="KW-0998">Cell outer membrane</keyword>
<dbReference type="Gene3D" id="1.25.40.390">
    <property type="match status" value="1"/>
</dbReference>
<comment type="subcellular location">
    <subcellularLocation>
        <location evidence="1">Cell outer membrane</location>
    </subcellularLocation>
</comment>
<evidence type="ECO:0000256" key="5">
    <source>
        <dbReference type="ARBA" id="ARBA00023237"/>
    </source>
</evidence>
<dbReference type="CDD" id="cd08977">
    <property type="entry name" value="SusD"/>
    <property type="match status" value="1"/>
</dbReference>
<dbReference type="RefSeq" id="WP_127340158.1">
    <property type="nucleotide sequence ID" value="NZ_QWDM01000016.1"/>
</dbReference>
<evidence type="ECO:0000256" key="1">
    <source>
        <dbReference type="ARBA" id="ARBA00004442"/>
    </source>
</evidence>
<dbReference type="Pfam" id="PF14322">
    <property type="entry name" value="SusD-like_3"/>
    <property type="match status" value="1"/>
</dbReference>
<evidence type="ECO:0000256" key="3">
    <source>
        <dbReference type="ARBA" id="ARBA00022729"/>
    </source>
</evidence>
<dbReference type="InterPro" id="IPR011990">
    <property type="entry name" value="TPR-like_helical_dom_sf"/>
</dbReference>
<keyword evidence="9" id="KW-1185">Reference proteome</keyword>
<keyword evidence="3" id="KW-0732">Signal</keyword>
<reference evidence="9" key="1">
    <citation type="journal article" date="2019" name="Syst. Appl. Microbiol.">
        <title>Flavobacterium circumlabens sp. nov. and Flavobacterium cupreum sp. nov., two psychrotrophic species isolated from Antarctic environmental samples.</title>
        <authorList>
            <person name="Kralova S."/>
            <person name="Busse H.-J."/>
            <person name="Svec P."/>
            <person name="Maslanova I."/>
            <person name="Stankova E."/>
            <person name="Bartak M."/>
            <person name="Sedlacek I."/>
        </authorList>
    </citation>
    <scope>NUCLEOTIDE SEQUENCE [LARGE SCALE GENOMIC DNA]</scope>
    <source>
        <strain evidence="9">CCM 8825</strain>
    </source>
</reference>
<dbReference type="Proteomes" id="UP000288102">
    <property type="component" value="Unassembled WGS sequence"/>
</dbReference>
<feature type="domain" description="SusD-like N-terminal" evidence="7">
    <location>
        <begin position="109"/>
        <end position="243"/>
    </location>
</feature>
<protein>
    <submittedName>
        <fullName evidence="8">RagB/SusD family nutrient uptake outer membrane protein</fullName>
    </submittedName>
</protein>
<evidence type="ECO:0000313" key="9">
    <source>
        <dbReference type="Proteomes" id="UP000288102"/>
    </source>
</evidence>
<dbReference type="GO" id="GO:0009279">
    <property type="term" value="C:cell outer membrane"/>
    <property type="evidence" value="ECO:0007669"/>
    <property type="project" value="UniProtKB-SubCell"/>
</dbReference>
<dbReference type="InterPro" id="IPR012944">
    <property type="entry name" value="SusD_RagB_dom"/>
</dbReference>
<dbReference type="SUPFAM" id="SSF48452">
    <property type="entry name" value="TPR-like"/>
    <property type="match status" value="1"/>
</dbReference>
<dbReference type="Pfam" id="PF07980">
    <property type="entry name" value="SusD_RagB"/>
    <property type="match status" value="1"/>
</dbReference>
<sequence>MKNFNINKLQSRDSNPTIWKSILSLSCLTVFVIMISSCDNFVEVDLPGSQLTANAIFEEKATANAAMTDIYSKIRDAGVLTGSASGLSHLLGNYCDELKFYGDPQNSTVAFYNNSLIVSNTEVKGLWDSSYNQIYAANAVIEGMDKSVHLPEVDKKQLKGEALFVRALLHFYLTNLFGDVPYLTSTDYEQNSIVKKKSVTMVYTSAKEDLEQAIQLLPENYVSEDRVRPNKYAAHALLARVDLYAGLWDEASNEASAVLNNTELYNNEGDLDKIFLKESTATIWQLAPGFSRGNTLESVTFNFTSGPPPLSALNDSFMSAFNDNDLRKTHWIKAVTDGTTTWYHPFKYKYSDTESSREYSIIFRLAEIYLIRAEARAQAGELIGAKEDLNKIRNKAGLGDTLAGTQSEILDAILHERQMELFTEFGHRFFDLKRVGKIQSVLSIAKSGWDTRDVLFPIPEVELNLNPNLKPQNSGY</sequence>
<name>A0A434A2H2_9FLAO</name>
<evidence type="ECO:0000259" key="7">
    <source>
        <dbReference type="Pfam" id="PF14322"/>
    </source>
</evidence>
<feature type="domain" description="RagB/SusD" evidence="6">
    <location>
        <begin position="332"/>
        <end position="476"/>
    </location>
</feature>
<evidence type="ECO:0000256" key="4">
    <source>
        <dbReference type="ARBA" id="ARBA00023136"/>
    </source>
</evidence>
<dbReference type="AlphaFoldDB" id="A0A434A2H2"/>
<comment type="caution">
    <text evidence="8">The sequence shown here is derived from an EMBL/GenBank/DDBJ whole genome shotgun (WGS) entry which is preliminary data.</text>
</comment>
<evidence type="ECO:0000313" key="8">
    <source>
        <dbReference type="EMBL" id="RUT68593.1"/>
    </source>
</evidence>
<keyword evidence="4" id="KW-0472">Membrane</keyword>